<dbReference type="InterPro" id="IPR001680">
    <property type="entry name" value="WD40_rpt"/>
</dbReference>
<proteinExistence type="predicted"/>
<protein>
    <submittedName>
        <fullName evidence="5">Archipelago beta form</fullName>
    </submittedName>
</protein>
<dbReference type="PANTHER" id="PTHR19849:SF1">
    <property type="entry name" value="F-BOX_WD REPEAT-CONTAINING PROTEIN 7"/>
    <property type="match status" value="1"/>
</dbReference>
<gene>
    <name evidence="5" type="ORF">CAOG_005051</name>
</gene>
<feature type="repeat" description="WD" evidence="3">
    <location>
        <begin position="412"/>
        <end position="451"/>
    </location>
</feature>
<dbReference type="EMBL" id="KE346367">
    <property type="protein sequence ID" value="KJE94408.1"/>
    <property type="molecule type" value="Genomic_DNA"/>
</dbReference>
<name>A0A0D2WSH2_CAPO3</name>
<dbReference type="GO" id="GO:0043130">
    <property type="term" value="F:ubiquitin binding"/>
    <property type="evidence" value="ECO:0007669"/>
    <property type="project" value="TreeGrafter"/>
</dbReference>
<dbReference type="GO" id="GO:0043161">
    <property type="term" value="P:proteasome-mediated ubiquitin-dependent protein catabolic process"/>
    <property type="evidence" value="ECO:0007669"/>
    <property type="project" value="TreeGrafter"/>
</dbReference>
<dbReference type="InterPro" id="IPR020472">
    <property type="entry name" value="WD40_PAC1"/>
</dbReference>
<keyword evidence="2" id="KW-0677">Repeat</keyword>
<dbReference type="OrthoDB" id="190105at2759"/>
<dbReference type="PANTHER" id="PTHR19849">
    <property type="entry name" value="PHOSPHOLIPASE A-2-ACTIVATING PROTEIN"/>
    <property type="match status" value="1"/>
</dbReference>
<feature type="repeat" description="WD" evidence="3">
    <location>
        <begin position="489"/>
        <end position="528"/>
    </location>
</feature>
<dbReference type="InterPro" id="IPR019775">
    <property type="entry name" value="WD40_repeat_CS"/>
</dbReference>
<dbReference type="PROSITE" id="PS50082">
    <property type="entry name" value="WD_REPEATS_2"/>
    <property type="match status" value="7"/>
</dbReference>
<dbReference type="RefSeq" id="XP_004346736.2">
    <property type="nucleotide sequence ID" value="XM_004346686.2"/>
</dbReference>
<reference evidence="6" key="1">
    <citation type="submission" date="2011-02" db="EMBL/GenBank/DDBJ databases">
        <title>The Genome Sequence of Capsaspora owczarzaki ATCC 30864.</title>
        <authorList>
            <person name="Russ C."/>
            <person name="Cuomo C."/>
            <person name="Burger G."/>
            <person name="Gray M.W."/>
            <person name="Holland P.W.H."/>
            <person name="King N."/>
            <person name="Lang F.B.F."/>
            <person name="Roger A.J."/>
            <person name="Ruiz-Trillo I."/>
            <person name="Young S.K."/>
            <person name="Zeng Q."/>
            <person name="Gargeya S."/>
            <person name="Alvarado L."/>
            <person name="Berlin A."/>
            <person name="Chapman S.B."/>
            <person name="Chen Z."/>
            <person name="Freedman E."/>
            <person name="Gellesch M."/>
            <person name="Goldberg J."/>
            <person name="Griggs A."/>
            <person name="Gujja S."/>
            <person name="Heilman E."/>
            <person name="Heiman D."/>
            <person name="Howarth C."/>
            <person name="Mehta T."/>
            <person name="Neiman D."/>
            <person name="Pearson M."/>
            <person name="Roberts A."/>
            <person name="Saif S."/>
            <person name="Shea T."/>
            <person name="Shenoy N."/>
            <person name="Sisk P."/>
            <person name="Stolte C."/>
            <person name="Sykes S."/>
            <person name="White J."/>
            <person name="Yandava C."/>
            <person name="Haas B."/>
            <person name="Nusbaum C."/>
            <person name="Birren B."/>
        </authorList>
    </citation>
    <scope>NUCLEOTIDE SEQUENCE</scope>
    <source>
        <strain evidence="6">ATCC 30864</strain>
    </source>
</reference>
<dbReference type="STRING" id="595528.A0A0D2WSH2"/>
<evidence type="ECO:0000313" key="5">
    <source>
        <dbReference type="EMBL" id="KJE94408.1"/>
    </source>
</evidence>
<dbReference type="PhylomeDB" id="A0A0D2WSH2"/>
<dbReference type="PROSITE" id="PS50181">
    <property type="entry name" value="FBOX"/>
    <property type="match status" value="1"/>
</dbReference>
<evidence type="ECO:0000256" key="1">
    <source>
        <dbReference type="ARBA" id="ARBA00022574"/>
    </source>
</evidence>
<dbReference type="InterPro" id="IPR001810">
    <property type="entry name" value="F-box_dom"/>
</dbReference>
<sequence>MSQKWTLWPGKPDAKALEVLPNQRAPQETSIFATKREKPLWNMRPDLKADNQGAHWTESQVMKLDDNQHMHQPPSASASFIEAVSGAGRSGASSADVLSSPIGTHARVDRQHFRPESASIPATPLDSETVRILAQYHYLPHVVATLSQDAPDSRRYLDHAYPLHPAGSTEMIVQDLVPAAGGNNDARSWVGQFTQSSPALQAQLLETLLRCCSLSQLRVAESLLEPLFRRDFISLLPHELALSILQHLDVDTLITAARVSRSWRRVIDDDAMWRLKCDQLKIDDSFFLQAVPRPVNLPDFLAPRISWKRRCLLRRWSDRNWKSAKFNAWAMYGHGEAVITCLLLHDTHIISGADDRTVRIWCAVSGNLLRTLHGHTGGVWCCQARDALIVSGSTDRTLRIWNIQQGKLVGVLEGHSSTVRCLCLTDKYVVSGSRDQTLRIWSLQTVRVLTGHTMAVRCVCVSDDLIVSGSYDFTLRVWDFATGSCLHVLTGHLQNIYSLQFDGNLIASGSLDSFIKIWDARSGKNIFTLEGHQSLVGQMQLRGNILVSGNADFMLKVWDVTTGKCLHTLRGHDSAVTCVQFDDEKIVSGSDDGHIKVWDLKTGQLLHNLVTLGPEAVVWRLQFNETRLVAAIKGGSSFPVTTTQTHAHQGGTMQYTVVDRDLSLPNNAQVVGSITANADNPVQRAQEERLFEAITELGGTPNANGTRILMLNFLEKDAWKVASSTIPRHDESVPCVVPCTPRRFFTMITRLLDMDNIVYTEGPAYVLNCTLPAFRYTIEVTTSSDVRSLLANCGITLRFVHGNRSEFPAYAQAMHELILRSAREMILLP</sequence>
<dbReference type="PRINTS" id="PR00320">
    <property type="entry name" value="GPROTEINBRPT"/>
</dbReference>
<dbReference type="SMART" id="SM00320">
    <property type="entry name" value="WD40"/>
    <property type="match status" value="7"/>
</dbReference>
<dbReference type="InterPro" id="IPR036047">
    <property type="entry name" value="F-box-like_dom_sf"/>
</dbReference>
<dbReference type="Proteomes" id="UP000008743">
    <property type="component" value="Unassembled WGS sequence"/>
</dbReference>
<dbReference type="PROSITE" id="PS50294">
    <property type="entry name" value="WD_REPEATS_REGION"/>
    <property type="match status" value="6"/>
</dbReference>
<dbReference type="InterPro" id="IPR036322">
    <property type="entry name" value="WD40_repeat_dom_sf"/>
</dbReference>
<feature type="repeat" description="WD" evidence="3">
    <location>
        <begin position="372"/>
        <end position="411"/>
    </location>
</feature>
<dbReference type="GO" id="GO:0005737">
    <property type="term" value="C:cytoplasm"/>
    <property type="evidence" value="ECO:0007669"/>
    <property type="project" value="TreeGrafter"/>
</dbReference>
<dbReference type="eggNOG" id="KOG0274">
    <property type="taxonomic scope" value="Eukaryota"/>
</dbReference>
<dbReference type="SUPFAM" id="SSF50978">
    <property type="entry name" value="WD40 repeat-like"/>
    <property type="match status" value="1"/>
</dbReference>
<keyword evidence="1 3" id="KW-0853">WD repeat</keyword>
<evidence type="ECO:0000256" key="3">
    <source>
        <dbReference type="PROSITE-ProRule" id="PRU00221"/>
    </source>
</evidence>
<dbReference type="SMART" id="SM00256">
    <property type="entry name" value="FBOX"/>
    <property type="match status" value="1"/>
</dbReference>
<dbReference type="InParanoid" id="A0A0D2WSH2"/>
<dbReference type="PROSITE" id="PS00678">
    <property type="entry name" value="WD_REPEATS_1"/>
    <property type="match status" value="5"/>
</dbReference>
<feature type="repeat" description="WD" evidence="3">
    <location>
        <begin position="331"/>
        <end position="371"/>
    </location>
</feature>
<dbReference type="AlphaFoldDB" id="A0A0D2WSH2"/>
<dbReference type="CDD" id="cd00200">
    <property type="entry name" value="WD40"/>
    <property type="match status" value="1"/>
</dbReference>
<dbReference type="GO" id="GO:0010992">
    <property type="term" value="P:ubiquitin recycling"/>
    <property type="evidence" value="ECO:0007669"/>
    <property type="project" value="TreeGrafter"/>
</dbReference>
<evidence type="ECO:0000256" key="2">
    <source>
        <dbReference type="ARBA" id="ARBA00022737"/>
    </source>
</evidence>
<dbReference type="GO" id="GO:0005634">
    <property type="term" value="C:nucleus"/>
    <property type="evidence" value="ECO:0007669"/>
    <property type="project" value="TreeGrafter"/>
</dbReference>
<dbReference type="InterPro" id="IPR015943">
    <property type="entry name" value="WD40/YVTN_repeat-like_dom_sf"/>
</dbReference>
<dbReference type="SUPFAM" id="SSF81383">
    <property type="entry name" value="F-box domain"/>
    <property type="match status" value="1"/>
</dbReference>
<organism evidence="5 6">
    <name type="scientific">Capsaspora owczarzaki (strain ATCC 30864)</name>
    <dbReference type="NCBI Taxonomy" id="595528"/>
    <lineage>
        <taxon>Eukaryota</taxon>
        <taxon>Filasterea</taxon>
        <taxon>Capsaspora</taxon>
    </lineage>
</organism>
<feature type="repeat" description="WD" evidence="3">
    <location>
        <begin position="529"/>
        <end position="568"/>
    </location>
</feature>
<evidence type="ECO:0000259" key="4">
    <source>
        <dbReference type="PROSITE" id="PS50181"/>
    </source>
</evidence>
<feature type="repeat" description="WD" evidence="3">
    <location>
        <begin position="569"/>
        <end position="608"/>
    </location>
</feature>
<feature type="domain" description="F-box" evidence="4">
    <location>
        <begin position="230"/>
        <end position="276"/>
    </location>
</feature>
<evidence type="ECO:0000313" key="6">
    <source>
        <dbReference type="Proteomes" id="UP000008743"/>
    </source>
</evidence>
<dbReference type="Gene3D" id="1.20.1280.50">
    <property type="match status" value="1"/>
</dbReference>
<feature type="repeat" description="WD" evidence="3">
    <location>
        <begin position="449"/>
        <end position="488"/>
    </location>
</feature>
<dbReference type="Gene3D" id="2.130.10.10">
    <property type="entry name" value="YVTN repeat-like/Quinoprotein amine dehydrogenase"/>
    <property type="match status" value="1"/>
</dbReference>
<accession>A0A0D2WSH2</accession>
<dbReference type="Pfam" id="PF12937">
    <property type="entry name" value="F-box-like"/>
    <property type="match status" value="1"/>
</dbReference>
<dbReference type="Pfam" id="PF00400">
    <property type="entry name" value="WD40"/>
    <property type="match status" value="7"/>
</dbReference>
<keyword evidence="6" id="KW-1185">Reference proteome</keyword>